<evidence type="ECO:0000256" key="4">
    <source>
        <dbReference type="ARBA" id="ARBA00008334"/>
    </source>
</evidence>
<evidence type="ECO:0000256" key="10">
    <source>
        <dbReference type="ARBA" id="ARBA00023034"/>
    </source>
</evidence>
<dbReference type="SUPFAM" id="SSF81811">
    <property type="entry name" value="Helical domain of Sec23/24"/>
    <property type="match status" value="1"/>
</dbReference>
<keyword evidence="8" id="KW-0931">ER-Golgi transport</keyword>
<comment type="subcellular location">
    <subcellularLocation>
        <location evidence="1">Cytoplasmic vesicle</location>
        <location evidence="1">COPII-coated vesicle membrane</location>
        <topology evidence="1">Peripheral membrane protein</topology>
        <orientation evidence="1">Cytoplasmic side</orientation>
    </subcellularLocation>
    <subcellularLocation>
        <location evidence="3">Endoplasmic reticulum membrane</location>
        <topology evidence="3">Peripheral membrane protein</topology>
        <orientation evidence="3">Cytoplasmic side</orientation>
    </subcellularLocation>
    <subcellularLocation>
        <location evidence="2">Golgi apparatus membrane</location>
    </subcellularLocation>
</comment>
<dbReference type="CDD" id="cd01479">
    <property type="entry name" value="Sec24-like"/>
    <property type="match status" value="1"/>
</dbReference>
<evidence type="ECO:0000256" key="11">
    <source>
        <dbReference type="ARBA" id="ARBA00023136"/>
    </source>
</evidence>
<protein>
    <recommendedName>
        <fullName evidence="21">Protein transport protein Sec24A</fullName>
    </recommendedName>
</protein>
<dbReference type="InterPro" id="IPR036174">
    <property type="entry name" value="Znf_Sec23_Sec24_sf"/>
</dbReference>
<feature type="region of interest" description="Disordered" evidence="13">
    <location>
        <begin position="1"/>
        <end position="439"/>
    </location>
</feature>
<feature type="compositionally biased region" description="Pro residues" evidence="13">
    <location>
        <begin position="1"/>
        <end position="16"/>
    </location>
</feature>
<dbReference type="SUPFAM" id="SSF81995">
    <property type="entry name" value="beta-sandwich domain of Sec23/24"/>
    <property type="match status" value="1"/>
</dbReference>
<gene>
    <name evidence="19" type="ORF">JYU34_016707</name>
</gene>
<evidence type="ECO:0000256" key="9">
    <source>
        <dbReference type="ARBA" id="ARBA00022927"/>
    </source>
</evidence>
<feature type="domain" description="Sec23/Sec24 trunk" evidence="16">
    <location>
        <begin position="669"/>
        <end position="905"/>
    </location>
</feature>
<feature type="compositionally biased region" description="Pro residues" evidence="13">
    <location>
        <begin position="390"/>
        <end position="407"/>
    </location>
</feature>
<feature type="compositionally biased region" description="Polar residues" evidence="13">
    <location>
        <begin position="107"/>
        <end position="116"/>
    </location>
</feature>
<evidence type="ECO:0000259" key="14">
    <source>
        <dbReference type="Pfam" id="PF00626"/>
    </source>
</evidence>
<feature type="compositionally biased region" description="Low complexity" evidence="13">
    <location>
        <begin position="66"/>
        <end position="80"/>
    </location>
</feature>
<comment type="caution">
    <text evidence="19">The sequence shown here is derived from an EMBL/GenBank/DDBJ whole genome shotgun (WGS) entry which is preliminary data.</text>
</comment>
<feature type="domain" description="Sec23/Sec24 beta-sandwich" evidence="18">
    <location>
        <begin position="911"/>
        <end position="994"/>
    </location>
</feature>
<dbReference type="Pfam" id="PF04811">
    <property type="entry name" value="Sec23_trunk"/>
    <property type="match status" value="1"/>
</dbReference>
<dbReference type="InterPro" id="IPR012990">
    <property type="entry name" value="Beta-sandwich_Sec23_24"/>
</dbReference>
<keyword evidence="12" id="KW-0968">Cytoplasmic vesicle</keyword>
<dbReference type="Proteomes" id="UP000823941">
    <property type="component" value="Chromosome 22"/>
</dbReference>
<dbReference type="InterPro" id="IPR006895">
    <property type="entry name" value="Znf_Sec23_Sec24"/>
</dbReference>
<evidence type="ECO:0000256" key="7">
    <source>
        <dbReference type="ARBA" id="ARBA00022824"/>
    </source>
</evidence>
<dbReference type="Pfam" id="PF08033">
    <property type="entry name" value="Sec23_BS"/>
    <property type="match status" value="1"/>
</dbReference>
<feature type="compositionally biased region" description="Low complexity" evidence="13">
    <location>
        <begin position="90"/>
        <end position="103"/>
    </location>
</feature>
<keyword evidence="6" id="KW-0963">Cytoplasm</keyword>
<dbReference type="SUPFAM" id="SSF82754">
    <property type="entry name" value="C-terminal, gelsolin-like domain of Sec23/24"/>
    <property type="match status" value="1"/>
</dbReference>
<evidence type="ECO:0000259" key="16">
    <source>
        <dbReference type="Pfam" id="PF04811"/>
    </source>
</evidence>
<feature type="compositionally biased region" description="Low complexity" evidence="13">
    <location>
        <begin position="408"/>
        <end position="424"/>
    </location>
</feature>
<dbReference type="PANTHER" id="PTHR13803">
    <property type="entry name" value="SEC24-RELATED PROTEIN"/>
    <property type="match status" value="1"/>
</dbReference>
<dbReference type="InterPro" id="IPR029006">
    <property type="entry name" value="ADF-H/Gelsolin-like_dom_sf"/>
</dbReference>
<feature type="domain" description="Zinc finger Sec23/Sec24-type" evidence="15">
    <location>
        <begin position="596"/>
        <end position="632"/>
    </location>
</feature>
<feature type="compositionally biased region" description="Pro residues" evidence="13">
    <location>
        <begin position="177"/>
        <end position="188"/>
    </location>
</feature>
<dbReference type="InterPro" id="IPR050550">
    <property type="entry name" value="SEC23_SEC24_subfamily"/>
</dbReference>
<keyword evidence="11" id="KW-0472">Membrane</keyword>
<evidence type="ECO:0000259" key="18">
    <source>
        <dbReference type="Pfam" id="PF08033"/>
    </source>
</evidence>
<dbReference type="Pfam" id="PF00626">
    <property type="entry name" value="Gelsolin"/>
    <property type="match status" value="1"/>
</dbReference>
<dbReference type="Gene3D" id="3.40.20.10">
    <property type="entry name" value="Severin"/>
    <property type="match status" value="1"/>
</dbReference>
<dbReference type="SUPFAM" id="SSF82919">
    <property type="entry name" value="Zn-finger domain of Sec23/24"/>
    <property type="match status" value="1"/>
</dbReference>
<dbReference type="InterPro" id="IPR036180">
    <property type="entry name" value="Gelsolin-like_dom_sf"/>
</dbReference>
<evidence type="ECO:0000256" key="5">
    <source>
        <dbReference type="ARBA" id="ARBA00022448"/>
    </source>
</evidence>
<dbReference type="InterPro" id="IPR006896">
    <property type="entry name" value="Sec23/24_trunk_dom"/>
</dbReference>
<dbReference type="InterPro" id="IPR006900">
    <property type="entry name" value="Sec23/24_helical_dom"/>
</dbReference>
<dbReference type="Gene3D" id="2.30.30.380">
    <property type="entry name" value="Zn-finger domain of Sec23/24"/>
    <property type="match status" value="1"/>
</dbReference>
<organism evidence="19 20">
    <name type="scientific">Plutella xylostella</name>
    <name type="common">Diamondback moth</name>
    <name type="synonym">Plutella maculipennis</name>
    <dbReference type="NCBI Taxonomy" id="51655"/>
    <lineage>
        <taxon>Eukaryota</taxon>
        <taxon>Metazoa</taxon>
        <taxon>Ecdysozoa</taxon>
        <taxon>Arthropoda</taxon>
        <taxon>Hexapoda</taxon>
        <taxon>Insecta</taxon>
        <taxon>Pterygota</taxon>
        <taxon>Neoptera</taxon>
        <taxon>Endopterygota</taxon>
        <taxon>Lepidoptera</taxon>
        <taxon>Glossata</taxon>
        <taxon>Ditrysia</taxon>
        <taxon>Yponomeutoidea</taxon>
        <taxon>Plutellidae</taxon>
        <taxon>Plutella</taxon>
    </lineage>
</organism>
<feature type="domain" description="Sec23/Sec24 helical" evidence="17">
    <location>
        <begin position="1006"/>
        <end position="1109"/>
    </location>
</feature>
<keyword evidence="9" id="KW-0653">Protein transport</keyword>
<feature type="compositionally biased region" description="Polar residues" evidence="13">
    <location>
        <begin position="125"/>
        <end position="141"/>
    </location>
</feature>
<name>A0ABQ7Q3K2_PLUXY</name>
<reference evidence="19 20" key="1">
    <citation type="submission" date="2021-06" db="EMBL/GenBank/DDBJ databases">
        <title>A haploid diamondback moth (Plutella xylostella L.) genome assembly resolves 31 chromosomes and identifies a diamide resistance mutation.</title>
        <authorList>
            <person name="Ward C.M."/>
            <person name="Perry K.D."/>
            <person name="Baker G."/>
            <person name="Powis K."/>
            <person name="Heckel D.G."/>
            <person name="Baxter S.W."/>
        </authorList>
    </citation>
    <scope>NUCLEOTIDE SEQUENCE [LARGE SCALE GENOMIC DNA]</scope>
    <source>
        <strain evidence="19 20">LV</strain>
        <tissue evidence="19">Single pupa</tissue>
    </source>
</reference>
<sequence>MSNLPPNPYNSIPGPPQMNAYGGPQMNHNQPPLGQPNYSGLKADANSNSPVHAPVTLRQDNAQYGQHQSVNNYNQSSNSSPAFNRPGAVPISSALPPSMLPPMKNNPMPSSASHFPNSIIPPNVPLSTSSPKPVSNVNTSSPYPPSFIPPGRQINDNAPPLIPSSQSLHQPVMNGPSGPPAMPGPPSSMPSQYPPSSRAFSPPGVIPPTSAIFGPPGQVNSMYGPPQPGLKQGNAPLTGPPTPVQRSSPVVTGPPPNVQRPVGVAPPVTSAARPIGVNGGSSFASIPQVSQPNLGLMGPKTNIPPVGPNPSLGPPLNGPPGPTMQPGASPSRPLVPPSNPLVSGPPTGPQSLPPMGPPPGISRGPVQSSQTGLPSGPTMGPPSYASMGPSVPPIGHPPMNPAMPPGPQGLQGPPGLQSGPVGLQSGPTGLQSGPTMGPQSLPPMGNQMPAPGAPMTNQPMSNMQPRYPPMPQSNYNQGQVQPPRPYPQQYNTHGVTQQMGNLSVTKQGFDQLWGHQNVDLLQTRHILPEYPEDLPEIRLGQQFADAPNCSPDVFRCTVNRIPETNNLLQKSRLPLGILIHPFKDLNHLPVIQCASIVRCRACRTYINPFVYFLDSKRWKCNLCFRVNDLPEEFQYDPVTKSYGDPSRRPEIKSATIEFIAPAEYMLRPPQPAVYLFLMDVSQLARESGYLEVFCKTLKNCLDQLPGDARTQVGFICFDAHVHYYLMSDDATRPKEMTVLDIDDVFLPSPESLLVNLQERRELVNELLNVLPRRHAAPAAPASALGAALQAAYKLMAPTGGRITVFQTCLPNVGPGALQPREDPNARSSKEVAHLNPATDFYKRLALDCSGAQVAVDLFLLNSQYADLATLSGMSKFSAGTVYHIPLFNAARAWQADQLKRMLNRYLTRKIGFEAVMRVRCTRGITIHTFHGNFFVRSTDLLSLPNVSPDAGFGMQLAIEESLTDLQQVCFQAALLYTSSKGERRIRVHTLALPIASTLPDVLHSADQQCIIGLLSKMAVDRCASASMSEAKEAIMNVAIDVLSAHRLAQNLPAGAAGSALHAPASLRLLPLYLLALLKRVAFRTGTSTRLDDRVADMCGMKTSPLSQLLRRVYPDLYPVLELSEEDEPPRLQLTAERINSTGAYLLDDGDTLILYICHGASPAYLSDTFGVTSFNQLPDESRSLPVLDSPGNQVLHAFIERLNDDRPYPANMLVLRDNSPSRMLFTERLVDDRVESAFSYYEFLQHIKSQVK</sequence>
<keyword evidence="20" id="KW-1185">Reference proteome</keyword>
<dbReference type="EMBL" id="JAHIBW010000022">
    <property type="protein sequence ID" value="KAG7299709.1"/>
    <property type="molecule type" value="Genomic_DNA"/>
</dbReference>
<keyword evidence="5" id="KW-0813">Transport</keyword>
<dbReference type="Gene3D" id="2.60.40.1670">
    <property type="entry name" value="beta-sandwich domain of Sec23/24"/>
    <property type="match status" value="1"/>
</dbReference>
<evidence type="ECO:0000256" key="6">
    <source>
        <dbReference type="ARBA" id="ARBA00022490"/>
    </source>
</evidence>
<comment type="similarity">
    <text evidence="4">Belongs to the SEC23/SEC24 family. SEC24 subfamily.</text>
</comment>
<dbReference type="Pfam" id="PF04810">
    <property type="entry name" value="zf-Sec23_Sec24"/>
    <property type="match status" value="1"/>
</dbReference>
<evidence type="ECO:0000256" key="13">
    <source>
        <dbReference type="SAM" id="MobiDB-lite"/>
    </source>
</evidence>
<feature type="compositionally biased region" description="Polar residues" evidence="13">
    <location>
        <begin position="26"/>
        <end position="38"/>
    </location>
</feature>
<dbReference type="InterPro" id="IPR036175">
    <property type="entry name" value="Sec23/24_helical_dom_sf"/>
</dbReference>
<evidence type="ECO:0000256" key="1">
    <source>
        <dbReference type="ARBA" id="ARBA00004299"/>
    </source>
</evidence>
<keyword evidence="7" id="KW-0256">Endoplasmic reticulum</keyword>
<dbReference type="InterPro" id="IPR007123">
    <property type="entry name" value="Gelsolin-like_dom"/>
</dbReference>
<dbReference type="Pfam" id="PF04815">
    <property type="entry name" value="Sec23_helical"/>
    <property type="match status" value="1"/>
</dbReference>
<evidence type="ECO:0000256" key="8">
    <source>
        <dbReference type="ARBA" id="ARBA00022892"/>
    </source>
</evidence>
<evidence type="ECO:0000256" key="12">
    <source>
        <dbReference type="ARBA" id="ARBA00023329"/>
    </source>
</evidence>
<feature type="compositionally biased region" description="Polar residues" evidence="13">
    <location>
        <begin position="280"/>
        <end position="293"/>
    </location>
</feature>
<feature type="domain" description="Gelsolin-like" evidence="14">
    <location>
        <begin position="1126"/>
        <end position="1198"/>
    </location>
</feature>
<evidence type="ECO:0000256" key="3">
    <source>
        <dbReference type="ARBA" id="ARBA00004397"/>
    </source>
</evidence>
<evidence type="ECO:0000256" key="2">
    <source>
        <dbReference type="ARBA" id="ARBA00004394"/>
    </source>
</evidence>
<evidence type="ECO:0000259" key="15">
    <source>
        <dbReference type="Pfam" id="PF04810"/>
    </source>
</evidence>
<feature type="compositionally biased region" description="Pro residues" evidence="13">
    <location>
        <begin position="305"/>
        <end position="323"/>
    </location>
</feature>
<dbReference type="InterPro" id="IPR036465">
    <property type="entry name" value="vWFA_dom_sf"/>
</dbReference>
<evidence type="ECO:0000313" key="19">
    <source>
        <dbReference type="EMBL" id="KAG7299709.1"/>
    </source>
</evidence>
<dbReference type="Gene3D" id="3.40.50.410">
    <property type="entry name" value="von Willebrand factor, type A domain"/>
    <property type="match status" value="1"/>
</dbReference>
<feature type="compositionally biased region" description="Pro residues" evidence="13">
    <location>
        <begin position="346"/>
        <end position="360"/>
    </location>
</feature>
<dbReference type="InterPro" id="IPR041742">
    <property type="entry name" value="Sec24-like_trunk_dom"/>
</dbReference>
<dbReference type="SUPFAM" id="SSF53300">
    <property type="entry name" value="vWA-like"/>
    <property type="match status" value="1"/>
</dbReference>
<evidence type="ECO:0000313" key="20">
    <source>
        <dbReference type="Proteomes" id="UP000823941"/>
    </source>
</evidence>
<dbReference type="Gene3D" id="1.20.120.730">
    <property type="entry name" value="Sec23/Sec24 helical domain"/>
    <property type="match status" value="1"/>
</dbReference>
<proteinExistence type="inferred from homology"/>
<evidence type="ECO:0008006" key="21">
    <source>
        <dbReference type="Google" id="ProtNLM"/>
    </source>
</evidence>
<dbReference type="PANTHER" id="PTHR13803:SF39">
    <property type="entry name" value="SECRETORY 24AB, ISOFORM A"/>
    <property type="match status" value="1"/>
</dbReference>
<evidence type="ECO:0000259" key="17">
    <source>
        <dbReference type="Pfam" id="PF04815"/>
    </source>
</evidence>
<keyword evidence="10" id="KW-0333">Golgi apparatus</keyword>
<accession>A0ABQ7Q3K2</accession>
<feature type="compositionally biased region" description="Polar residues" evidence="13">
    <location>
        <begin position="425"/>
        <end position="438"/>
    </location>
</feature>